<comment type="caution">
    <text evidence="2">The sequence shown here is derived from an EMBL/GenBank/DDBJ whole genome shotgun (WGS) entry which is preliminary data.</text>
</comment>
<dbReference type="InterPro" id="IPR013517">
    <property type="entry name" value="FG-GAP"/>
</dbReference>
<accession>A0ABX1JJ79</accession>
<keyword evidence="3" id="KW-1185">Reference proteome</keyword>
<organism evidence="2 3">
    <name type="scientific">Arthrobacter deserti</name>
    <dbReference type="NCBI Taxonomy" id="1742687"/>
    <lineage>
        <taxon>Bacteria</taxon>
        <taxon>Bacillati</taxon>
        <taxon>Actinomycetota</taxon>
        <taxon>Actinomycetes</taxon>
        <taxon>Micrococcales</taxon>
        <taxon>Micrococcaceae</taxon>
        <taxon>Arthrobacter</taxon>
    </lineage>
</organism>
<dbReference type="InterPro" id="IPR028994">
    <property type="entry name" value="Integrin_alpha_N"/>
</dbReference>
<evidence type="ECO:0000313" key="2">
    <source>
        <dbReference type="EMBL" id="NKX49333.1"/>
    </source>
</evidence>
<gene>
    <name evidence="2" type="ORF">HER39_01800</name>
</gene>
<dbReference type="Gene3D" id="2.115.10.10">
    <property type="entry name" value="Tachylectin 2"/>
    <property type="match status" value="1"/>
</dbReference>
<dbReference type="SUPFAM" id="SSF69318">
    <property type="entry name" value="Integrin alpha N-terminal domain"/>
    <property type="match status" value="2"/>
</dbReference>
<dbReference type="Gene3D" id="2.40.128.340">
    <property type="match status" value="1"/>
</dbReference>
<name>A0ABX1JJ79_9MICC</name>
<reference evidence="2 3" key="1">
    <citation type="submission" date="2020-04" db="EMBL/GenBank/DDBJ databases">
        <authorList>
            <person name="Liu S."/>
        </authorList>
    </citation>
    <scope>NUCLEOTIDE SEQUENCE [LARGE SCALE GENOMIC DNA]</scope>
    <source>
        <strain evidence="2 3">CGMCC 1.15091</strain>
    </source>
</reference>
<dbReference type="Proteomes" id="UP000523795">
    <property type="component" value="Unassembled WGS sequence"/>
</dbReference>
<evidence type="ECO:0000313" key="3">
    <source>
        <dbReference type="Proteomes" id="UP000523795"/>
    </source>
</evidence>
<dbReference type="PANTHER" id="PTHR46580">
    <property type="entry name" value="SENSOR KINASE-RELATED"/>
    <property type="match status" value="1"/>
</dbReference>
<keyword evidence="1" id="KW-0732">Signal</keyword>
<evidence type="ECO:0000256" key="1">
    <source>
        <dbReference type="ARBA" id="ARBA00022729"/>
    </source>
</evidence>
<protein>
    <submittedName>
        <fullName evidence="2">Lysozyme M1</fullName>
    </submittedName>
</protein>
<proteinExistence type="predicted"/>
<dbReference type="Pfam" id="PF13517">
    <property type="entry name" value="FG-GAP_3"/>
    <property type="match status" value="2"/>
</dbReference>
<dbReference type="EMBL" id="JAAZSR010000012">
    <property type="protein sequence ID" value="NKX49333.1"/>
    <property type="molecule type" value="Genomic_DNA"/>
</dbReference>
<feature type="non-terminal residue" evidence="2">
    <location>
        <position position="1"/>
    </location>
</feature>
<sequence>LKAYNHVVAPGDFNGDGRADLIGRKSNGELWFVPGTGKGGYGTAVRIGTGWQIYNLILGVRDFNGDGRNDLVPRHVNGSLWFYAGAGRISSSNEGYPPGVWISSADWNRYAHVAGAGDTNRDGRNDLLAVQADGAAYLYPGLGNGRPGTAKKIGTGWQKFNQLASPGDYTGDGIPDVIARKPDGTLWLLTGRATYAKRWFQASKQIGNGGWNVYPRILGPGDFTSDKKADLLGVTGVGSTWLYRGTAFSNNGLLSGKPTGSL</sequence>